<evidence type="ECO:0000313" key="2">
    <source>
        <dbReference type="Proteomes" id="UP000183567"/>
    </source>
</evidence>
<comment type="caution">
    <text evidence="1">The sequence shown here is derived from an EMBL/GenBank/DDBJ whole genome shotgun (WGS) entry which is preliminary data.</text>
</comment>
<gene>
    <name evidence="1" type="ORF">AZE42_07216</name>
</gene>
<evidence type="ECO:0000313" key="1">
    <source>
        <dbReference type="EMBL" id="OJA08325.1"/>
    </source>
</evidence>
<organism evidence="1 2">
    <name type="scientific">Rhizopogon vesiculosus</name>
    <dbReference type="NCBI Taxonomy" id="180088"/>
    <lineage>
        <taxon>Eukaryota</taxon>
        <taxon>Fungi</taxon>
        <taxon>Dikarya</taxon>
        <taxon>Basidiomycota</taxon>
        <taxon>Agaricomycotina</taxon>
        <taxon>Agaricomycetes</taxon>
        <taxon>Agaricomycetidae</taxon>
        <taxon>Boletales</taxon>
        <taxon>Suillineae</taxon>
        <taxon>Rhizopogonaceae</taxon>
        <taxon>Rhizopogon</taxon>
    </lineage>
</organism>
<reference evidence="1 2" key="1">
    <citation type="submission" date="2016-03" db="EMBL/GenBank/DDBJ databases">
        <title>Comparative genomics of the ectomycorrhizal sister species Rhizopogon vinicolor and Rhizopogon vesiculosus (Basidiomycota: Boletales) reveals a divergence of the mating type B locus.</title>
        <authorList>
            <person name="Mujic A.B."/>
            <person name="Kuo A."/>
            <person name="Tritt A."/>
            <person name="Lipzen A."/>
            <person name="Chen C."/>
            <person name="Johnson J."/>
            <person name="Sharma A."/>
            <person name="Barry K."/>
            <person name="Grigoriev I.V."/>
            <person name="Spatafora J.W."/>
        </authorList>
    </citation>
    <scope>NUCLEOTIDE SEQUENCE [LARGE SCALE GENOMIC DNA]</scope>
    <source>
        <strain evidence="1 2">AM-OR11-056</strain>
    </source>
</reference>
<keyword evidence="2" id="KW-1185">Reference proteome</keyword>
<sequence>MSALLEVKDPAKKRAAVLTVVRDVVSAIGSGSFTQRIKTCAGVIPDAEFSDLLQSPDIEGHAAFISKFSSNCVSDLRLACMVTNDHALFKELQLGTIDAANDEPFRRLLGCPLDEVEVRRLGDNKFIASVRIKMFQKRMRTQKVVVQ</sequence>
<dbReference type="AlphaFoldDB" id="A0A1J8PH67"/>
<dbReference type="EMBL" id="LVVM01006327">
    <property type="protein sequence ID" value="OJA08325.1"/>
    <property type="molecule type" value="Genomic_DNA"/>
</dbReference>
<dbReference type="Proteomes" id="UP000183567">
    <property type="component" value="Unassembled WGS sequence"/>
</dbReference>
<dbReference type="OrthoDB" id="2959034at2759"/>
<proteinExistence type="predicted"/>
<name>A0A1J8PH67_9AGAM</name>
<accession>A0A1J8PH67</accession>
<protein>
    <submittedName>
        <fullName evidence="1">Uncharacterized protein</fullName>
    </submittedName>
</protein>